<reference evidence="1" key="1">
    <citation type="submission" date="2021-02" db="EMBL/GenBank/DDBJ databases">
        <authorList>
            <consortium name="DOE Joint Genome Institute"/>
            <person name="Ahrendt S."/>
            <person name="Looney B.P."/>
            <person name="Miyauchi S."/>
            <person name="Morin E."/>
            <person name="Drula E."/>
            <person name="Courty P.E."/>
            <person name="Chicoki N."/>
            <person name="Fauchery L."/>
            <person name="Kohler A."/>
            <person name="Kuo A."/>
            <person name="Labutti K."/>
            <person name="Pangilinan J."/>
            <person name="Lipzen A."/>
            <person name="Riley R."/>
            <person name="Andreopoulos W."/>
            <person name="He G."/>
            <person name="Johnson J."/>
            <person name="Barry K.W."/>
            <person name="Grigoriev I.V."/>
            <person name="Nagy L."/>
            <person name="Hibbett D."/>
            <person name="Henrissat B."/>
            <person name="Matheny P.B."/>
            <person name="Labbe J."/>
            <person name="Martin F."/>
        </authorList>
    </citation>
    <scope>NUCLEOTIDE SEQUENCE</scope>
    <source>
        <strain evidence="1">FP105234-sp</strain>
    </source>
</reference>
<protein>
    <submittedName>
        <fullName evidence="1">Uncharacterized protein</fullName>
    </submittedName>
</protein>
<proteinExistence type="predicted"/>
<reference evidence="1" key="2">
    <citation type="journal article" date="2022" name="New Phytol.">
        <title>Evolutionary transition to the ectomycorrhizal habit in the genomes of a hyperdiverse lineage of mushroom-forming fungi.</title>
        <authorList>
            <person name="Looney B."/>
            <person name="Miyauchi S."/>
            <person name="Morin E."/>
            <person name="Drula E."/>
            <person name="Courty P.E."/>
            <person name="Kohler A."/>
            <person name="Kuo A."/>
            <person name="LaButti K."/>
            <person name="Pangilinan J."/>
            <person name="Lipzen A."/>
            <person name="Riley R."/>
            <person name="Andreopoulos W."/>
            <person name="He G."/>
            <person name="Johnson J."/>
            <person name="Nolan M."/>
            <person name="Tritt A."/>
            <person name="Barry K.W."/>
            <person name="Grigoriev I.V."/>
            <person name="Nagy L.G."/>
            <person name="Hibbett D."/>
            <person name="Henrissat B."/>
            <person name="Matheny P.B."/>
            <person name="Labbe J."/>
            <person name="Martin F.M."/>
        </authorList>
    </citation>
    <scope>NUCLEOTIDE SEQUENCE</scope>
    <source>
        <strain evidence="1">FP105234-sp</strain>
    </source>
</reference>
<comment type="caution">
    <text evidence="1">The sequence shown here is derived from an EMBL/GenBank/DDBJ whole genome shotgun (WGS) entry which is preliminary data.</text>
</comment>
<sequence>MGQRHQAFVIARVRPHGDASTPPKYRCITAFHHQWCYGTLPLRAAMRFITLLKQDDNAELVRAELATLHGKYGRWREEPRIPEVPASLVAFLLATSWSVALESEDGYASGISFANDVLHADMSSGGGDNNDGITIIDVTDPAVPRYCFNSIGGPPLSALQYVRKYYSISDAVLAGEAQVSEDMPPDIVALITALNDVAMITPEMLHEAWPKEYAVPGDSTAEEPPLEKPSAALPSMQVMALRAAIAHALDAAQGDTSGLEDWMWQPEMLDNTRAALRERAPFPDAGIPLLKAIVAKGLEDNPTVIDLSGFALSSPQIAQIVAKGAGLRTITLSDNAVVDVEAVRHVLTVAPDVERIVLLGCPAITDTALITLVNAEPALFYRIGALVHPAFLKSGGATLNAPYANAFSLVVYSRQQLHAFSRPYFTPEGVVDGLTVLVGALGRSFDMYSFMNSAHTSQTAVAAAPLRAGQTWATRSTALLPRFSLRAKRGEGWCFLMRLSTGFGGEHSAHGFVRFFAQGTGDPPRVEEEEERKPNPRSMGIRMIRLEKSTSAVGEVLDLRAFLARMVEDGRPAVPEDKVVALETQIAALEAGEHEFRPLTEADLVSFEEQNFVIR</sequence>
<organism evidence="1 2">
    <name type="scientific">Auriscalpium vulgare</name>
    <dbReference type="NCBI Taxonomy" id="40419"/>
    <lineage>
        <taxon>Eukaryota</taxon>
        <taxon>Fungi</taxon>
        <taxon>Dikarya</taxon>
        <taxon>Basidiomycota</taxon>
        <taxon>Agaricomycotina</taxon>
        <taxon>Agaricomycetes</taxon>
        <taxon>Russulales</taxon>
        <taxon>Auriscalpiaceae</taxon>
        <taxon>Auriscalpium</taxon>
    </lineage>
</organism>
<dbReference type="EMBL" id="MU276132">
    <property type="protein sequence ID" value="KAI0041287.1"/>
    <property type="molecule type" value="Genomic_DNA"/>
</dbReference>
<dbReference type="Proteomes" id="UP000814033">
    <property type="component" value="Unassembled WGS sequence"/>
</dbReference>
<evidence type="ECO:0000313" key="1">
    <source>
        <dbReference type="EMBL" id="KAI0041287.1"/>
    </source>
</evidence>
<accession>A0ACB8RBE8</accession>
<evidence type="ECO:0000313" key="2">
    <source>
        <dbReference type="Proteomes" id="UP000814033"/>
    </source>
</evidence>
<gene>
    <name evidence="1" type="ORF">FA95DRAFT_712681</name>
</gene>
<keyword evidence="2" id="KW-1185">Reference proteome</keyword>
<name>A0ACB8RBE8_9AGAM</name>